<dbReference type="SUPFAM" id="SSF55447">
    <property type="entry name" value="CO dehydrogenase flavoprotein C-terminal domain-like"/>
    <property type="match status" value="1"/>
</dbReference>
<evidence type="ECO:0000256" key="1">
    <source>
        <dbReference type="ARBA" id="ARBA00022827"/>
    </source>
</evidence>
<evidence type="ECO:0000259" key="2">
    <source>
        <dbReference type="PROSITE" id="PS51387"/>
    </source>
</evidence>
<keyword evidence="1" id="KW-0274">FAD</keyword>
<organism evidence="3">
    <name type="scientific">Caldithrix abyssi</name>
    <dbReference type="NCBI Taxonomy" id="187145"/>
    <lineage>
        <taxon>Bacteria</taxon>
        <taxon>Pseudomonadati</taxon>
        <taxon>Calditrichota</taxon>
        <taxon>Calditrichia</taxon>
        <taxon>Calditrichales</taxon>
        <taxon>Calditrichaceae</taxon>
        <taxon>Caldithrix</taxon>
    </lineage>
</organism>
<dbReference type="InterPro" id="IPR016167">
    <property type="entry name" value="FAD-bd_PCMH_sub1"/>
</dbReference>
<sequence>MNQQFEYINPQSLDEAVKLAGQGSVYAGGTDLLGLMKNDIAHPQRLVNLKALPELKAVERQKGKGLRLGALVTLNELAENEMLQKDFPAISQAAGSAASPQLRNVGTLGGNLCQRPRCWYFRGDFDCLRKGGATCFAMDGENKYHCVVGGDGCYIVHPSDMAVALLALEAKLEIYGPGGQRLLPISHFYVLPEDDPTVETVLQPGEIITSVIVPEQPVGSRSVFVKFRERSAWDFAVVSVAAALQVQNGAISGGKIALGGVAPVPWLDKKLNNTLAGTALDENGINKIAASALTDAEPLEQNGYKVILARNMIKGVLQSLAG</sequence>
<feature type="domain" description="FAD-binding PCMH-type" evidence="2">
    <location>
        <begin position="1"/>
        <end position="218"/>
    </location>
</feature>
<dbReference type="PROSITE" id="PS51387">
    <property type="entry name" value="FAD_PCMH"/>
    <property type="match status" value="1"/>
</dbReference>
<dbReference type="EMBL" id="DRQG01000010">
    <property type="protein sequence ID" value="HGY54213.1"/>
    <property type="molecule type" value="Genomic_DNA"/>
</dbReference>
<dbReference type="PANTHER" id="PTHR42659:SF9">
    <property type="entry name" value="XANTHINE DEHYDROGENASE FAD-BINDING SUBUNIT XDHB-RELATED"/>
    <property type="match status" value="1"/>
</dbReference>
<dbReference type="InterPro" id="IPR002346">
    <property type="entry name" value="Mopterin_DH_FAD-bd"/>
</dbReference>
<name>A0A7V4WTW2_CALAY</name>
<dbReference type="Gene3D" id="3.30.465.10">
    <property type="match status" value="2"/>
</dbReference>
<dbReference type="Proteomes" id="UP000885779">
    <property type="component" value="Unassembled WGS sequence"/>
</dbReference>
<dbReference type="SUPFAM" id="SSF56176">
    <property type="entry name" value="FAD-binding/transporter-associated domain-like"/>
    <property type="match status" value="1"/>
</dbReference>
<dbReference type="InterPro" id="IPR005107">
    <property type="entry name" value="CO_DH_flav_C"/>
</dbReference>
<dbReference type="InterPro" id="IPR051312">
    <property type="entry name" value="Diverse_Substr_Oxidored"/>
</dbReference>
<dbReference type="PANTHER" id="PTHR42659">
    <property type="entry name" value="XANTHINE DEHYDROGENASE SUBUNIT C-RELATED"/>
    <property type="match status" value="1"/>
</dbReference>
<proteinExistence type="predicted"/>
<reference evidence="3" key="1">
    <citation type="journal article" date="2020" name="mSystems">
        <title>Genome- and Community-Level Interaction Insights into Carbon Utilization and Element Cycling Functions of Hydrothermarchaeota in Hydrothermal Sediment.</title>
        <authorList>
            <person name="Zhou Z."/>
            <person name="Liu Y."/>
            <person name="Xu W."/>
            <person name="Pan J."/>
            <person name="Luo Z.H."/>
            <person name="Li M."/>
        </authorList>
    </citation>
    <scope>NUCLEOTIDE SEQUENCE [LARGE SCALE GENOMIC DNA]</scope>
    <source>
        <strain evidence="3">HyVt-577</strain>
    </source>
</reference>
<dbReference type="Gene3D" id="3.30.390.50">
    <property type="entry name" value="CO dehydrogenase flavoprotein, C-terminal domain"/>
    <property type="match status" value="1"/>
</dbReference>
<dbReference type="AlphaFoldDB" id="A0A7V4WTW2"/>
<protein>
    <submittedName>
        <fullName evidence="3">Xanthine dehydrogenase family protein subunit M</fullName>
    </submittedName>
</protein>
<dbReference type="GO" id="GO:0016491">
    <property type="term" value="F:oxidoreductase activity"/>
    <property type="evidence" value="ECO:0007669"/>
    <property type="project" value="InterPro"/>
</dbReference>
<gene>
    <name evidence="3" type="ORF">ENK44_00795</name>
</gene>
<dbReference type="InterPro" id="IPR016169">
    <property type="entry name" value="FAD-bd_PCMH_sub2"/>
</dbReference>
<comment type="caution">
    <text evidence="3">The sequence shown here is derived from an EMBL/GenBank/DDBJ whole genome shotgun (WGS) entry which is preliminary data.</text>
</comment>
<dbReference type="InterPro" id="IPR036683">
    <property type="entry name" value="CO_DH_flav_C_dom_sf"/>
</dbReference>
<evidence type="ECO:0000313" key="3">
    <source>
        <dbReference type="EMBL" id="HGY54213.1"/>
    </source>
</evidence>
<dbReference type="Pfam" id="PF03450">
    <property type="entry name" value="CO_deh_flav_C"/>
    <property type="match status" value="1"/>
</dbReference>
<dbReference type="InterPro" id="IPR016166">
    <property type="entry name" value="FAD-bd_PCMH"/>
</dbReference>
<dbReference type="Gene3D" id="3.30.43.10">
    <property type="entry name" value="Uridine Diphospho-n-acetylenolpyruvylglucosamine Reductase, domain 2"/>
    <property type="match status" value="1"/>
</dbReference>
<dbReference type="GO" id="GO:0071949">
    <property type="term" value="F:FAD binding"/>
    <property type="evidence" value="ECO:0007669"/>
    <property type="project" value="InterPro"/>
</dbReference>
<dbReference type="SMART" id="SM01092">
    <property type="entry name" value="CO_deh_flav_C"/>
    <property type="match status" value="1"/>
</dbReference>
<accession>A0A7V4WTW2</accession>
<keyword evidence="1" id="KW-0285">Flavoprotein</keyword>
<dbReference type="Pfam" id="PF00941">
    <property type="entry name" value="FAD_binding_5"/>
    <property type="match status" value="1"/>
</dbReference>
<dbReference type="InterPro" id="IPR036318">
    <property type="entry name" value="FAD-bd_PCMH-like_sf"/>
</dbReference>